<keyword evidence="5" id="KW-1185">Reference proteome</keyword>
<evidence type="ECO:0000256" key="1">
    <source>
        <dbReference type="ARBA" id="ARBA00010199"/>
    </source>
</evidence>
<reference evidence="4" key="2">
    <citation type="submission" date="2025-09" db="UniProtKB">
        <authorList>
            <consortium name="Ensembl"/>
        </authorList>
    </citation>
    <scope>IDENTIFICATION</scope>
</reference>
<comment type="similarity">
    <text evidence="1">Belongs to the multi antimicrobial extrusion (MATE) (TC 2.A.66.1) family.</text>
</comment>
<feature type="compositionally biased region" description="Basic and acidic residues" evidence="2">
    <location>
        <begin position="1"/>
        <end position="10"/>
    </location>
</feature>
<dbReference type="PANTHER" id="PTHR11206">
    <property type="entry name" value="MULTIDRUG RESISTANCE PROTEIN"/>
    <property type="match status" value="1"/>
</dbReference>
<reference evidence="4" key="1">
    <citation type="submission" date="2025-08" db="UniProtKB">
        <authorList>
            <consortium name="Ensembl"/>
        </authorList>
    </citation>
    <scope>IDENTIFICATION</scope>
</reference>
<organism evidence="4 5">
    <name type="scientific">Leptobrachium leishanense</name>
    <name type="common">Leishan spiny toad</name>
    <dbReference type="NCBI Taxonomy" id="445787"/>
    <lineage>
        <taxon>Eukaryota</taxon>
        <taxon>Metazoa</taxon>
        <taxon>Chordata</taxon>
        <taxon>Craniata</taxon>
        <taxon>Vertebrata</taxon>
        <taxon>Euteleostomi</taxon>
        <taxon>Amphibia</taxon>
        <taxon>Batrachia</taxon>
        <taxon>Anura</taxon>
        <taxon>Pelobatoidea</taxon>
        <taxon>Megophryidae</taxon>
        <taxon>Leptobrachium</taxon>
    </lineage>
</organism>
<dbReference type="GO" id="GO:0015297">
    <property type="term" value="F:antiporter activity"/>
    <property type="evidence" value="ECO:0007669"/>
    <property type="project" value="InterPro"/>
</dbReference>
<evidence type="ECO:0000313" key="4">
    <source>
        <dbReference type="Ensembl" id="ENSLLEP00000001197.1"/>
    </source>
</evidence>
<evidence type="ECO:0008006" key="6">
    <source>
        <dbReference type="Google" id="ProtNLM"/>
    </source>
</evidence>
<dbReference type="Proteomes" id="UP000694569">
    <property type="component" value="Unplaced"/>
</dbReference>
<name>A0A8C5LJU4_9ANUR</name>
<dbReference type="Pfam" id="PF01554">
    <property type="entry name" value="MatE"/>
    <property type="match status" value="1"/>
</dbReference>
<evidence type="ECO:0000256" key="2">
    <source>
        <dbReference type="SAM" id="MobiDB-lite"/>
    </source>
</evidence>
<dbReference type="GeneTree" id="ENSGT00940000163234"/>
<feature type="transmembrane region" description="Helical" evidence="3">
    <location>
        <begin position="124"/>
        <end position="145"/>
    </location>
</feature>
<proteinExistence type="inferred from homology"/>
<accession>A0A8C5LJU4</accession>
<dbReference type="GO" id="GO:0016020">
    <property type="term" value="C:membrane"/>
    <property type="evidence" value="ECO:0007669"/>
    <property type="project" value="InterPro"/>
</dbReference>
<keyword evidence="3" id="KW-0812">Transmembrane</keyword>
<feature type="transmembrane region" description="Helical" evidence="3">
    <location>
        <begin position="83"/>
        <end position="104"/>
    </location>
</feature>
<feature type="region of interest" description="Disordered" evidence="2">
    <location>
        <begin position="1"/>
        <end position="21"/>
    </location>
</feature>
<dbReference type="OrthoDB" id="2126698at2759"/>
<evidence type="ECO:0000256" key="3">
    <source>
        <dbReference type="SAM" id="Phobius"/>
    </source>
</evidence>
<feature type="transmembrane region" description="Helical" evidence="3">
    <location>
        <begin position="50"/>
        <end position="71"/>
    </location>
</feature>
<feature type="transmembrane region" description="Helical" evidence="3">
    <location>
        <begin position="166"/>
        <end position="183"/>
    </location>
</feature>
<dbReference type="Ensembl" id="ENSLLET00000001258.1">
    <property type="protein sequence ID" value="ENSLLEP00000001197.1"/>
    <property type="gene ID" value="ENSLLEG00000000790.1"/>
</dbReference>
<protein>
    <recommendedName>
        <fullName evidence="6">Multidrug and toxin extrusion protein</fullName>
    </recommendedName>
</protein>
<sequence length="228" mass="25333">MMVLNKRSDGDLQPLEESSPLSGKYSCFPRCLSRLLPADHRNELKVQCAMAGPAFLAEIMVFLVNIVSSIFCGHLGKIEFDSAILAIAMINVTAVAVGLGLASACDTLISQTYGSGNLKRVGTILQRGILILLLFCFPCWAIFINTGHILLRLRQNPDISRLSQRYLNIYIPALPAVFLYQLLTRYLQNQPNEIFSSRPIEILFRPCQQAHPIGQLTGTYGQADVPHW</sequence>
<keyword evidence="3" id="KW-1133">Transmembrane helix</keyword>
<dbReference type="GO" id="GO:0042910">
    <property type="term" value="F:xenobiotic transmembrane transporter activity"/>
    <property type="evidence" value="ECO:0007669"/>
    <property type="project" value="InterPro"/>
</dbReference>
<dbReference type="InterPro" id="IPR002528">
    <property type="entry name" value="MATE_fam"/>
</dbReference>
<keyword evidence="3" id="KW-0472">Membrane</keyword>
<evidence type="ECO:0000313" key="5">
    <source>
        <dbReference type="Proteomes" id="UP000694569"/>
    </source>
</evidence>
<dbReference type="AlphaFoldDB" id="A0A8C5LJU4"/>